<dbReference type="InterPro" id="IPR036966">
    <property type="entry name" value="CBM3_sf"/>
</dbReference>
<gene>
    <name evidence="4" type="ORF">D3P09_21885</name>
</gene>
<dbReference type="InterPro" id="IPR003961">
    <property type="entry name" value="FN3_dom"/>
</dbReference>
<evidence type="ECO:0000259" key="2">
    <source>
        <dbReference type="PROSITE" id="PS50853"/>
    </source>
</evidence>
<dbReference type="InterPro" id="IPR011050">
    <property type="entry name" value="Pectin_lyase_fold/virulence"/>
</dbReference>
<dbReference type="SMART" id="SM00060">
    <property type="entry name" value="FN3"/>
    <property type="match status" value="1"/>
</dbReference>
<dbReference type="InterPro" id="IPR006626">
    <property type="entry name" value="PbH1"/>
</dbReference>
<organism evidence="4 5">
    <name type="scientific">Paenibacillus pinisoli</name>
    <dbReference type="NCBI Taxonomy" id="1276110"/>
    <lineage>
        <taxon>Bacteria</taxon>
        <taxon>Bacillati</taxon>
        <taxon>Bacillota</taxon>
        <taxon>Bacilli</taxon>
        <taxon>Bacillales</taxon>
        <taxon>Paenibacillaceae</taxon>
        <taxon>Paenibacillus</taxon>
    </lineage>
</organism>
<sequence>MSLKKILHRIMIGLLGLVLILGTFTFQTPESKAAAVIQVDTVSGIQAALQQAVPGDVILVAPGTYELTTASAIGIRPAYYYSGASGTAAAPITLQSANPANPAVLKGGSISSPGYTLYLTGDHWNINNIMITHGQKGIVLDNANYVHLNGVTVRHVGQEGIHVRDGSSYAIIENCVVDETGATGNATDKGFAEGIYIGSDRSVWDVNEGMPGSSVGPGQGYNRAVLHTIVRNNVIGPAVAAEPLDIKEGTSHTLIEDNLFLGAGIAGAGFNFADSFIDVKGVHVTIRNNIGYRQNNTGITADIAEVNRTSSSPWCPANETSNQSLGDTSDGNTYTNNQFFAGHPPVSWDRQAPTVPGGLSAAASSSSAITLAWSASSDNVGVIGYRIYRNGLQFATTNTTSFTDTGLSSSTSYTYTVRAYDAFNNVSASSAAASATTLSSGGGGGSSSLKIQYEDGDGVVGNNAIKPFLKIVNTGTAAIPLSELTVRYYYKREAAVAQNLTIDYAVIGKTNITGSFYIMGSPTSTADAYLELGFLSGAGSIAASGDTGVIKARINNSNWSNFNEANDYSYAPSLTSFADHDKITLYHNGVLVWGIEP</sequence>
<dbReference type="Pfam" id="PF00942">
    <property type="entry name" value="CBM_3"/>
    <property type="match status" value="1"/>
</dbReference>
<dbReference type="Proteomes" id="UP000267798">
    <property type="component" value="Unassembled WGS sequence"/>
</dbReference>
<feature type="region of interest" description="Disordered" evidence="1">
    <location>
        <begin position="310"/>
        <end position="329"/>
    </location>
</feature>
<dbReference type="AlphaFoldDB" id="A0A3A6PHI0"/>
<dbReference type="PROSITE" id="PS51172">
    <property type="entry name" value="CBM3"/>
    <property type="match status" value="1"/>
</dbReference>
<dbReference type="SUPFAM" id="SSF49384">
    <property type="entry name" value="Carbohydrate-binding domain"/>
    <property type="match status" value="1"/>
</dbReference>
<comment type="caution">
    <text evidence="4">The sequence shown here is derived from an EMBL/GenBank/DDBJ whole genome shotgun (WGS) entry which is preliminary data.</text>
</comment>
<evidence type="ECO:0000313" key="4">
    <source>
        <dbReference type="EMBL" id="RJX37629.1"/>
    </source>
</evidence>
<evidence type="ECO:0000256" key="1">
    <source>
        <dbReference type="SAM" id="MobiDB-lite"/>
    </source>
</evidence>
<dbReference type="GO" id="GO:0005975">
    <property type="term" value="P:carbohydrate metabolic process"/>
    <property type="evidence" value="ECO:0007669"/>
    <property type="project" value="InterPro"/>
</dbReference>
<dbReference type="SMART" id="SM00710">
    <property type="entry name" value="PbH1"/>
    <property type="match status" value="6"/>
</dbReference>
<feature type="domain" description="CBM3" evidence="3">
    <location>
        <begin position="445"/>
        <end position="597"/>
    </location>
</feature>
<evidence type="ECO:0000259" key="3">
    <source>
        <dbReference type="PROSITE" id="PS51172"/>
    </source>
</evidence>
<dbReference type="Gene3D" id="2.60.40.10">
    <property type="entry name" value="Immunoglobulins"/>
    <property type="match status" value="1"/>
</dbReference>
<dbReference type="Gene3D" id="2.160.20.10">
    <property type="entry name" value="Single-stranded right-handed beta-helix, Pectin lyase-like"/>
    <property type="match status" value="1"/>
</dbReference>
<dbReference type="InterPro" id="IPR012334">
    <property type="entry name" value="Pectin_lyas_fold"/>
</dbReference>
<dbReference type="InterPro" id="IPR001956">
    <property type="entry name" value="CBM3"/>
</dbReference>
<dbReference type="OrthoDB" id="154460at2"/>
<evidence type="ECO:0000313" key="5">
    <source>
        <dbReference type="Proteomes" id="UP000267798"/>
    </source>
</evidence>
<proteinExistence type="predicted"/>
<feature type="domain" description="Fibronectin type-III" evidence="2">
    <location>
        <begin position="355"/>
        <end position="440"/>
    </location>
</feature>
<dbReference type="InterPro" id="IPR013783">
    <property type="entry name" value="Ig-like_fold"/>
</dbReference>
<dbReference type="InterPro" id="IPR008965">
    <property type="entry name" value="CBM2/CBM3_carb-bd_dom_sf"/>
</dbReference>
<keyword evidence="5" id="KW-1185">Reference proteome</keyword>
<dbReference type="Gene3D" id="2.60.40.710">
    <property type="entry name" value="Endoglucanase-like"/>
    <property type="match status" value="1"/>
</dbReference>
<dbReference type="SUPFAM" id="SSF51126">
    <property type="entry name" value="Pectin lyase-like"/>
    <property type="match status" value="1"/>
</dbReference>
<dbReference type="SMART" id="SM01067">
    <property type="entry name" value="CBM_3"/>
    <property type="match status" value="1"/>
</dbReference>
<reference evidence="4 5" key="1">
    <citation type="submission" date="2018-09" db="EMBL/GenBank/DDBJ databases">
        <title>Paenibacillus aracenensis nov. sp. isolated from a cave in southern Spain.</title>
        <authorList>
            <person name="Jurado V."/>
            <person name="Gutierrez-Patricio S."/>
            <person name="Gonzalez-Pimentel J.L."/>
            <person name="Miller A.Z."/>
            <person name="Laiz L."/>
            <person name="Saiz-Jimenez C."/>
        </authorList>
    </citation>
    <scope>NUCLEOTIDE SEQUENCE [LARGE SCALE GENOMIC DNA]</scope>
    <source>
        <strain evidence="4 5">JCM 19203</strain>
    </source>
</reference>
<dbReference type="GO" id="GO:0030248">
    <property type="term" value="F:cellulose binding"/>
    <property type="evidence" value="ECO:0007669"/>
    <property type="project" value="InterPro"/>
</dbReference>
<dbReference type="PROSITE" id="PS50853">
    <property type="entry name" value="FN3"/>
    <property type="match status" value="1"/>
</dbReference>
<protein>
    <submittedName>
        <fullName evidence="4">Uncharacterized protein</fullName>
    </submittedName>
</protein>
<dbReference type="EMBL" id="QXQB01000005">
    <property type="protein sequence ID" value="RJX37629.1"/>
    <property type="molecule type" value="Genomic_DNA"/>
</dbReference>
<dbReference type="Pfam" id="PF00041">
    <property type="entry name" value="fn3"/>
    <property type="match status" value="1"/>
</dbReference>
<name>A0A3A6PHI0_9BACL</name>
<accession>A0A3A6PHI0</accession>